<accession>A0ABU6K184</accession>
<dbReference type="EMBL" id="JAYXHS010000001">
    <property type="protein sequence ID" value="MEC5385349.1"/>
    <property type="molecule type" value="Genomic_DNA"/>
</dbReference>
<evidence type="ECO:0000256" key="1">
    <source>
        <dbReference type="SAM" id="MobiDB-lite"/>
    </source>
</evidence>
<feature type="compositionally biased region" description="Low complexity" evidence="1">
    <location>
        <begin position="658"/>
        <end position="703"/>
    </location>
</feature>
<dbReference type="Proteomes" id="UP001331561">
    <property type="component" value="Unassembled WGS sequence"/>
</dbReference>
<evidence type="ECO:0000313" key="3">
    <source>
        <dbReference type="Proteomes" id="UP001331561"/>
    </source>
</evidence>
<reference evidence="2 3" key="1">
    <citation type="submission" date="2024-01" db="EMBL/GenBank/DDBJ databases">
        <title>Uliginosibacterium soil sp. nov.</title>
        <authorList>
            <person name="Lv Y."/>
        </authorList>
    </citation>
    <scope>NUCLEOTIDE SEQUENCE [LARGE SCALE GENOMIC DNA]</scope>
    <source>
        <strain evidence="2 3">H3</strain>
    </source>
</reference>
<feature type="region of interest" description="Disordered" evidence="1">
    <location>
        <begin position="658"/>
        <end position="715"/>
    </location>
</feature>
<sequence length="715" mass="75094">MATNLTQGAARAQIHAEDVVALRNHGVLVQDPRRERPRYFDGRFLAARDLIRDQQYFLTREADLGRAAGSGVAHGLFVDQGATPHALHVTAGQGITPAGELVLIPHQLTINLADIPVADQLSARFGLSRIPTPPLRSRTGLYILALRPVEFTANPVGAYPTSLTGPRTVEDGDVIEATALVLVPWQDDGAADALEARRGRAARTIFTQSTKSLASANVLPIAMLALQSNTIVWIDEAMVRRELGADRGDLPGLGFAPRALRLAHLLQHQTHLADVVTQMHGRSFPASTQFPALPPAGPLPVGIIDTKDFTQRYFPAEVDVDFSIIPEDELPALIEEALALPPIDFLASEAALDLTAVLVLAPVPRSDYRAVMAKLVSRTRTLKPAAPNLIAQRKPLEILQRMRLPLPIAVPDVSNPADAEWARLAKLPTLWFVRRRNLAYRDDLVGNGVAATGSDEIALENAVKARVLSLGLKPQFDSVMAKATSKASWSVLSLLALPRFTESPALTAAALGALAAKAAAAPSGRLDNADALSVGVDMKTAGVGDGIVLLEKSISAGVSKSALVNLASNDAWKKLDVTAIKATTQEVTKLSARLAPTGKAATEVVTPVTGTAEVTKPATKIGGATVTDSVKIPVTRVPVTRVPVGKASDTLVVAPVKAPARSSVKAPASASAKTPAAAPTKAPAKASAKAAATTTAGKTPAAKKPIKAATKKVSK</sequence>
<name>A0ABU6K184_9RHOO</name>
<evidence type="ECO:0000313" key="2">
    <source>
        <dbReference type="EMBL" id="MEC5385349.1"/>
    </source>
</evidence>
<dbReference type="RefSeq" id="WP_327598307.1">
    <property type="nucleotide sequence ID" value="NZ_JAYXHS010000001.1"/>
</dbReference>
<comment type="caution">
    <text evidence="2">The sequence shown here is derived from an EMBL/GenBank/DDBJ whole genome shotgun (WGS) entry which is preliminary data.</text>
</comment>
<feature type="compositionally biased region" description="Basic residues" evidence="1">
    <location>
        <begin position="704"/>
        <end position="715"/>
    </location>
</feature>
<protein>
    <submittedName>
        <fullName evidence="2">Uncharacterized protein</fullName>
    </submittedName>
</protein>
<proteinExistence type="predicted"/>
<gene>
    <name evidence="2" type="ORF">VVD49_06415</name>
</gene>
<organism evidence="2 3">
    <name type="scientific">Uliginosibacterium silvisoli</name>
    <dbReference type="NCBI Taxonomy" id="3114758"/>
    <lineage>
        <taxon>Bacteria</taxon>
        <taxon>Pseudomonadati</taxon>
        <taxon>Pseudomonadota</taxon>
        <taxon>Betaproteobacteria</taxon>
        <taxon>Rhodocyclales</taxon>
        <taxon>Zoogloeaceae</taxon>
        <taxon>Uliginosibacterium</taxon>
    </lineage>
</organism>
<keyword evidence="3" id="KW-1185">Reference proteome</keyword>